<gene>
    <name evidence="1" type="ORF">QFC20_002804</name>
</gene>
<comment type="caution">
    <text evidence="1">The sequence shown here is derived from an EMBL/GenBank/DDBJ whole genome shotgun (WGS) entry which is preliminary data.</text>
</comment>
<organism evidence="1 2">
    <name type="scientific">Naganishia adeliensis</name>
    <dbReference type="NCBI Taxonomy" id="92952"/>
    <lineage>
        <taxon>Eukaryota</taxon>
        <taxon>Fungi</taxon>
        <taxon>Dikarya</taxon>
        <taxon>Basidiomycota</taxon>
        <taxon>Agaricomycotina</taxon>
        <taxon>Tremellomycetes</taxon>
        <taxon>Filobasidiales</taxon>
        <taxon>Filobasidiaceae</taxon>
        <taxon>Naganishia</taxon>
    </lineage>
</organism>
<protein>
    <submittedName>
        <fullName evidence="1">Uncharacterized protein</fullName>
    </submittedName>
</protein>
<sequence length="842" mass="91208">MSTGIPNNNGNQPITNDSHGRQQTTFRMPLTLPENKRLKLQQHQLKQQQQTSSQGMDQSGQKPLHSPVPPISGYTQQHQQNQLQHQQQQTQQPQQYFTNPTYQQASVSRPAFDHASSSYVHHASAQPPQNTQHGQIQGRSQANPYQYVPVQQFSQQYQPASSSSSTNTGMQQSYMNTNAGQSGSTGSGNSSYQMYNLSGLPPSARPTTSSGQQGLVNSQPTNTGPLSTHGQPLAVHGDESMTDPSGSGGSRRIDNSGYNDYSVQVPSGASTSSMNHNPSSIAVPGSSKASGSGMPTDMPAFIGGSFAMSASAPSGGAGTLSGYQVGMSSSNSIAQSVGQIGQQVQMQQESSKGPFGGSMGLGQSSGAADQEIFEFMKRKRWPQLLMQELVGAVVWCLIPYERRLSMVGDCDMDADEDGMYVPSTTAGKERRPSIKEELMRKPSSGWKVVYASPAIHELLGVKPEEAEGRDWADFIHPRDLARLLNLMQTSIENTASSDLKSGSSSAPETSAQGMSSFNYEVSQARSSAFEPVNMSAPQSAARGFVGPGPSGTSLMDYVRMVDKMGQEVLFELKGHAHLGDEQAQDPPSSPEENGGFDGGGVMGVSSGSSAQNRRRKSQRRSADDPAESRVKAFWIMGRKWCPRNDDGGRMLEHFLELKLENERLKQELKGLQSRPFGSKEPLAPRSQIYATASFQPSHVTHIGNFNAAGQPKERTASADNSDDSAPDDDPSDDDTPGVLRQAPLHNRVSDLQAATGEDSKKSKRQKNKNPEYLCRNCGRNDSPEWRKGPLGPKTLCNACGLRWAKKQAGPNSKRKDKDKDKEQAPRPMEGFHTMNVNTMDLT</sequence>
<reference evidence="1" key="1">
    <citation type="submission" date="2023-04" db="EMBL/GenBank/DDBJ databases">
        <title>Draft Genome sequencing of Naganishia species isolated from polar environments using Oxford Nanopore Technology.</title>
        <authorList>
            <person name="Leo P."/>
            <person name="Venkateswaran K."/>
        </authorList>
    </citation>
    <scope>NUCLEOTIDE SEQUENCE</scope>
    <source>
        <strain evidence="1">MNA-CCFEE 5262</strain>
    </source>
</reference>
<keyword evidence="2" id="KW-1185">Reference proteome</keyword>
<accession>A0ACC2WH82</accession>
<proteinExistence type="predicted"/>
<dbReference type="EMBL" id="JASBWS010000022">
    <property type="protein sequence ID" value="KAJ9110763.1"/>
    <property type="molecule type" value="Genomic_DNA"/>
</dbReference>
<dbReference type="Proteomes" id="UP001230649">
    <property type="component" value="Unassembled WGS sequence"/>
</dbReference>
<name>A0ACC2WH82_9TREE</name>
<evidence type="ECO:0000313" key="2">
    <source>
        <dbReference type="Proteomes" id="UP001230649"/>
    </source>
</evidence>
<evidence type="ECO:0000313" key="1">
    <source>
        <dbReference type="EMBL" id="KAJ9110763.1"/>
    </source>
</evidence>